<name>A0A934T1Q2_9BURK</name>
<dbReference type="Proteomes" id="UP000622890">
    <property type="component" value="Unassembled WGS sequence"/>
</dbReference>
<gene>
    <name evidence="1" type="ORF">JJB74_15360</name>
</gene>
<proteinExistence type="predicted"/>
<evidence type="ECO:0000313" key="2">
    <source>
        <dbReference type="Proteomes" id="UP000622890"/>
    </source>
</evidence>
<dbReference type="RefSeq" id="WP_200592964.1">
    <property type="nucleotide sequence ID" value="NZ_JAEPBG010000006.1"/>
</dbReference>
<evidence type="ECO:0000313" key="1">
    <source>
        <dbReference type="EMBL" id="MBK4735998.1"/>
    </source>
</evidence>
<sequence>MKQLELHEDMGPAIIARLREITDLPDEGYVAGQAVSSAVLEFFGCDWGISYNDVDLFRVATKEERAARQALVEAEEQRREKHYEAGTEYRYRPPNNLCTFTRPSYHFSAYGELRLSCNTRYSVLTTYRSGMLNTVACSGLERGVGHLLDTFDLNNVQVGVDLKEGKLVWTPAFARFLKTRQLQIVTLHTPFHSVIRFFRKLKELAGVCGDRQSAAELVIAAFEKIRQRKPKAPTVVSTYNLRWKFGEIYRAKFESVAEELAPYFGLVETKLREYSIYTLQPRIAAPENLLATVRAWDRDIVHRLPLVANVLRGMQRSGARAATDFLIKGAGPALEQCWLALGQGFEGNVLVEDVKRINKTLKKHPFLLDHFIGLTLDQQQQAITILRDESQWRGLWVYGVVERAQEWSWDKDDVQTQLDAAEIRLGQVLKTPLLPTMMIGGFEIRELTTGRDLYTEGAELHHCVAGYAEAIEAGSCAIFAVRRGAQAKTWMTLELHRRPGRWGIVQFKGLQNRFATDEEAAIAERFTSYYNVAFYFGRTALSLIQWMPNHRHAKAIAWCSQQAKWLDKKAIAQELSSWKRRIADRMAQSLDLPSYIVDSNWSHLHPRCARYWAHAGKILIRRTPLGKYLPKLPEPMEDFDIPF</sequence>
<reference evidence="1" key="1">
    <citation type="submission" date="2021-01" db="EMBL/GenBank/DDBJ databases">
        <title>Genome sequence of strain Noviherbaspirillum sp. DKR-6.</title>
        <authorList>
            <person name="Chaudhary D.K."/>
        </authorList>
    </citation>
    <scope>NUCLEOTIDE SEQUENCE</scope>
    <source>
        <strain evidence="1">DKR-6</strain>
    </source>
</reference>
<dbReference type="Pfam" id="PF14284">
    <property type="entry name" value="PcfJ"/>
    <property type="match status" value="1"/>
</dbReference>
<dbReference type="InterPro" id="IPR025586">
    <property type="entry name" value="PcfJ"/>
</dbReference>
<organism evidence="1 2">
    <name type="scientific">Noviherbaspirillum pedocola</name>
    <dbReference type="NCBI Taxonomy" id="2801341"/>
    <lineage>
        <taxon>Bacteria</taxon>
        <taxon>Pseudomonadati</taxon>
        <taxon>Pseudomonadota</taxon>
        <taxon>Betaproteobacteria</taxon>
        <taxon>Burkholderiales</taxon>
        <taxon>Oxalobacteraceae</taxon>
        <taxon>Noviherbaspirillum</taxon>
    </lineage>
</organism>
<comment type="caution">
    <text evidence="1">The sequence shown here is derived from an EMBL/GenBank/DDBJ whole genome shotgun (WGS) entry which is preliminary data.</text>
</comment>
<keyword evidence="2" id="KW-1185">Reference proteome</keyword>
<dbReference type="AlphaFoldDB" id="A0A934T1Q2"/>
<dbReference type="EMBL" id="JAEPBG010000006">
    <property type="protein sequence ID" value="MBK4735998.1"/>
    <property type="molecule type" value="Genomic_DNA"/>
</dbReference>
<accession>A0A934T1Q2</accession>
<protein>
    <submittedName>
        <fullName evidence="1">PcfJ domain-containing protein</fullName>
    </submittedName>
</protein>